<dbReference type="EMBL" id="HBUE01139611">
    <property type="protein sequence ID" value="CAG6500126.1"/>
    <property type="molecule type" value="Transcribed_RNA"/>
</dbReference>
<reference evidence="1" key="1">
    <citation type="submission" date="2021-05" db="EMBL/GenBank/DDBJ databases">
        <authorList>
            <person name="Alioto T."/>
            <person name="Alioto T."/>
            <person name="Gomez Garrido J."/>
        </authorList>
    </citation>
    <scope>NUCLEOTIDE SEQUENCE</scope>
</reference>
<sequence>MVDYDYEGVHQEEVVLASGFPGQQIKQNIPSLEKVQLPEVRYEGFERFDRVFVGNVQLEDMQQNIAVLGLVVFRSAKGAHVEIDRVSSHLIVRVEHKLAQFVGDVLVEHGSTLELVLDEQNDFHRLLLVRFVIEQPLHEEGLGRFDEKCGHCSDYLLGLSFRIEQALEAVDDQRVRSGVTTLQQLQEHLHPIAILNVESWIGDQQPTVQIGDRRQRDRESVHNLNVTDELLAALVQVSFAPFDFIDQIIVVQVRFLQLLLNVLPDSGNVDQQEGTQTSTHHVTLVIISLAKCHHHHNHPVQPEIVLEQFL</sequence>
<name>A0A8D8G9U5_CULPI</name>
<dbReference type="AlphaFoldDB" id="A0A8D8G9U5"/>
<evidence type="ECO:0000313" key="1">
    <source>
        <dbReference type="EMBL" id="CAG6500126.1"/>
    </source>
</evidence>
<protein>
    <submittedName>
        <fullName evidence="1">(northern house mosquito) hypothetical protein</fullName>
    </submittedName>
</protein>
<organism evidence="1">
    <name type="scientific">Culex pipiens</name>
    <name type="common">House mosquito</name>
    <dbReference type="NCBI Taxonomy" id="7175"/>
    <lineage>
        <taxon>Eukaryota</taxon>
        <taxon>Metazoa</taxon>
        <taxon>Ecdysozoa</taxon>
        <taxon>Arthropoda</taxon>
        <taxon>Hexapoda</taxon>
        <taxon>Insecta</taxon>
        <taxon>Pterygota</taxon>
        <taxon>Neoptera</taxon>
        <taxon>Endopterygota</taxon>
        <taxon>Diptera</taxon>
        <taxon>Nematocera</taxon>
        <taxon>Culicoidea</taxon>
        <taxon>Culicidae</taxon>
        <taxon>Culicinae</taxon>
        <taxon>Culicini</taxon>
        <taxon>Culex</taxon>
        <taxon>Culex</taxon>
    </lineage>
</organism>
<proteinExistence type="predicted"/>
<accession>A0A8D8G9U5</accession>